<comment type="subcellular location">
    <subcellularLocation>
        <location evidence="2">Membrane</location>
    </subcellularLocation>
</comment>
<evidence type="ECO:0000259" key="12">
    <source>
        <dbReference type="PROSITE" id="PS50109"/>
    </source>
</evidence>
<dbReference type="OrthoDB" id="9809567at2"/>
<dbReference type="InterPro" id="IPR003660">
    <property type="entry name" value="HAMP_dom"/>
</dbReference>
<gene>
    <name evidence="14" type="ORF">GH975_06115</name>
</gene>
<dbReference type="EC" id="2.7.13.3" evidence="3"/>
<evidence type="ECO:0000256" key="2">
    <source>
        <dbReference type="ARBA" id="ARBA00004370"/>
    </source>
</evidence>
<dbReference type="KEGG" id="llp:GH975_06115"/>
<comment type="catalytic activity">
    <reaction evidence="1">
        <text>ATP + protein L-histidine = ADP + protein N-phospho-L-histidine.</text>
        <dbReference type="EC" id="2.7.13.3"/>
    </reaction>
</comment>
<reference evidence="14 15" key="1">
    <citation type="submission" date="2019-11" db="EMBL/GenBank/DDBJ databases">
        <authorList>
            <person name="Khan S.A."/>
            <person name="Jeon C.O."/>
            <person name="Chun B.H."/>
        </authorList>
    </citation>
    <scope>NUCLEOTIDE SEQUENCE [LARGE SCALE GENOMIC DNA]</scope>
    <source>
        <strain evidence="14 15">IMCC 1097</strain>
    </source>
</reference>
<dbReference type="InterPro" id="IPR005467">
    <property type="entry name" value="His_kinase_dom"/>
</dbReference>
<dbReference type="PROSITE" id="PS50109">
    <property type="entry name" value="HIS_KIN"/>
    <property type="match status" value="1"/>
</dbReference>
<dbReference type="AlphaFoldDB" id="A0A5Q2QCV9"/>
<evidence type="ECO:0000256" key="1">
    <source>
        <dbReference type="ARBA" id="ARBA00000085"/>
    </source>
</evidence>
<evidence type="ECO:0000259" key="13">
    <source>
        <dbReference type="PROSITE" id="PS50885"/>
    </source>
</evidence>
<name>A0A5Q2QCV9_9GAMM</name>
<dbReference type="InterPro" id="IPR036097">
    <property type="entry name" value="HisK_dim/P_sf"/>
</dbReference>
<dbReference type="Gene3D" id="1.10.287.130">
    <property type="match status" value="1"/>
</dbReference>
<dbReference type="InterPro" id="IPR003594">
    <property type="entry name" value="HATPase_dom"/>
</dbReference>
<protein>
    <recommendedName>
        <fullName evidence="3">histidine kinase</fullName>
        <ecNumber evidence="3">2.7.13.3</ecNumber>
    </recommendedName>
</protein>
<organism evidence="14 15">
    <name type="scientific">Litorivicinus lipolyticus</name>
    <dbReference type="NCBI Taxonomy" id="418701"/>
    <lineage>
        <taxon>Bacteria</taxon>
        <taxon>Pseudomonadati</taxon>
        <taxon>Pseudomonadota</taxon>
        <taxon>Gammaproteobacteria</taxon>
        <taxon>Oceanospirillales</taxon>
        <taxon>Litorivicinaceae</taxon>
        <taxon>Litorivicinus</taxon>
    </lineage>
</organism>
<dbReference type="PRINTS" id="PR00344">
    <property type="entry name" value="BCTRLSENSOR"/>
</dbReference>
<evidence type="ECO:0000256" key="6">
    <source>
        <dbReference type="ARBA" id="ARBA00022692"/>
    </source>
</evidence>
<evidence type="ECO:0000256" key="4">
    <source>
        <dbReference type="ARBA" id="ARBA00022553"/>
    </source>
</evidence>
<dbReference type="GO" id="GO:0000155">
    <property type="term" value="F:phosphorelay sensor kinase activity"/>
    <property type="evidence" value="ECO:0007669"/>
    <property type="project" value="InterPro"/>
</dbReference>
<dbReference type="EMBL" id="CP045871">
    <property type="protein sequence ID" value="QGG80171.1"/>
    <property type="molecule type" value="Genomic_DNA"/>
</dbReference>
<evidence type="ECO:0000256" key="8">
    <source>
        <dbReference type="ARBA" id="ARBA00022989"/>
    </source>
</evidence>
<evidence type="ECO:0000256" key="5">
    <source>
        <dbReference type="ARBA" id="ARBA00022679"/>
    </source>
</evidence>
<keyword evidence="9" id="KW-0902">Two-component regulatory system</keyword>
<feature type="transmembrane region" description="Helical" evidence="11">
    <location>
        <begin position="163"/>
        <end position="188"/>
    </location>
</feature>
<dbReference type="Pfam" id="PF02518">
    <property type="entry name" value="HATPase_c"/>
    <property type="match status" value="1"/>
</dbReference>
<evidence type="ECO:0000256" key="3">
    <source>
        <dbReference type="ARBA" id="ARBA00012438"/>
    </source>
</evidence>
<keyword evidence="5" id="KW-0808">Transferase</keyword>
<dbReference type="PANTHER" id="PTHR45436:SF5">
    <property type="entry name" value="SENSOR HISTIDINE KINASE TRCS"/>
    <property type="match status" value="1"/>
</dbReference>
<dbReference type="PANTHER" id="PTHR45436">
    <property type="entry name" value="SENSOR HISTIDINE KINASE YKOH"/>
    <property type="match status" value="1"/>
</dbReference>
<evidence type="ECO:0000313" key="15">
    <source>
        <dbReference type="Proteomes" id="UP000388235"/>
    </source>
</evidence>
<dbReference type="InterPro" id="IPR004358">
    <property type="entry name" value="Sig_transdc_His_kin-like_C"/>
</dbReference>
<dbReference type="InterPro" id="IPR036890">
    <property type="entry name" value="HATPase_C_sf"/>
</dbReference>
<keyword evidence="10 11" id="KW-0472">Membrane</keyword>
<proteinExistence type="predicted"/>
<dbReference type="Gene3D" id="3.30.565.10">
    <property type="entry name" value="Histidine kinase-like ATPase, C-terminal domain"/>
    <property type="match status" value="1"/>
</dbReference>
<feature type="transmembrane region" description="Helical" evidence="11">
    <location>
        <begin position="12"/>
        <end position="32"/>
    </location>
</feature>
<evidence type="ECO:0000256" key="7">
    <source>
        <dbReference type="ARBA" id="ARBA00022777"/>
    </source>
</evidence>
<evidence type="ECO:0000313" key="14">
    <source>
        <dbReference type="EMBL" id="QGG80171.1"/>
    </source>
</evidence>
<keyword evidence="4" id="KW-0597">Phosphoprotein</keyword>
<accession>A0A5Q2QCV9</accession>
<dbReference type="RefSeq" id="WP_153713675.1">
    <property type="nucleotide sequence ID" value="NZ_CP045871.1"/>
</dbReference>
<feature type="domain" description="HAMP" evidence="13">
    <location>
        <begin position="185"/>
        <end position="236"/>
    </location>
</feature>
<sequence>MIWYNQQRSIRSILTSVLLLVGTGLMAVAWAVHGTLLDRMTESIVLNQLKSEVDYLKSRLIASGGLMDELPSGDYFEEFFYHSFAIRSQDNMVYSSGSLTDALLSVIQEENDGVVRASTTASEAGSANILAYRESFGEADEKFVVVVAQDLTVLGKSQQELHLWTAIVSITLLSLFIGLIWVAINFALRPVLGLEKSLKNLQDGTESRLNERVPSEFRMLVRQLNQLLGLFEKKMEISNNSMANLSHGIKTPISVAQALLGKGERGLTAEDCSHIRRSLESINFQLDSEMRRNRFSGIKIGRETQVIEKARDLLWMLGQIYPTKSFEFKSSLDPNTRWPLHEHQFNEIVGNLVDNAGKWGAHFVELFLGSIDQGYVIRVTDDGPGVPNELIDQLGSRGLRLDEQIPGHGLGLAIVRSAIEPYDGELSLSSGPTGGFCATVVIASGKTIAEQTTRGD</sequence>
<evidence type="ECO:0000256" key="11">
    <source>
        <dbReference type="SAM" id="Phobius"/>
    </source>
</evidence>
<keyword evidence="8 11" id="KW-1133">Transmembrane helix</keyword>
<feature type="domain" description="Histidine kinase" evidence="12">
    <location>
        <begin position="244"/>
        <end position="446"/>
    </location>
</feature>
<keyword evidence="15" id="KW-1185">Reference proteome</keyword>
<dbReference type="SMART" id="SM00387">
    <property type="entry name" value="HATPase_c"/>
    <property type="match status" value="1"/>
</dbReference>
<keyword evidence="7 14" id="KW-0418">Kinase</keyword>
<dbReference type="InterPro" id="IPR050428">
    <property type="entry name" value="TCS_sensor_his_kinase"/>
</dbReference>
<dbReference type="SUPFAM" id="SSF47384">
    <property type="entry name" value="Homodimeric domain of signal transducing histidine kinase"/>
    <property type="match status" value="1"/>
</dbReference>
<dbReference type="SUPFAM" id="SSF55874">
    <property type="entry name" value="ATPase domain of HSP90 chaperone/DNA topoisomerase II/histidine kinase"/>
    <property type="match status" value="1"/>
</dbReference>
<dbReference type="Proteomes" id="UP000388235">
    <property type="component" value="Chromosome"/>
</dbReference>
<keyword evidence="6 11" id="KW-0812">Transmembrane</keyword>
<evidence type="ECO:0000256" key="10">
    <source>
        <dbReference type="ARBA" id="ARBA00023136"/>
    </source>
</evidence>
<dbReference type="PROSITE" id="PS50885">
    <property type="entry name" value="HAMP"/>
    <property type="match status" value="1"/>
</dbReference>
<evidence type="ECO:0000256" key="9">
    <source>
        <dbReference type="ARBA" id="ARBA00023012"/>
    </source>
</evidence>
<dbReference type="GO" id="GO:0005886">
    <property type="term" value="C:plasma membrane"/>
    <property type="evidence" value="ECO:0007669"/>
    <property type="project" value="TreeGrafter"/>
</dbReference>